<dbReference type="EMBL" id="VZPX01000028">
    <property type="protein sequence ID" value="KAB0479130.1"/>
    <property type="molecule type" value="Genomic_DNA"/>
</dbReference>
<accession>A0A7V7TG13</accession>
<proteinExistence type="predicted"/>
<reference evidence="1 2" key="1">
    <citation type="submission" date="2019-09" db="EMBL/GenBank/DDBJ databases">
        <title>Draft genome sequences of 48 bacterial type strains from the CCUG.</title>
        <authorList>
            <person name="Tunovic T."/>
            <person name="Pineiro-Iglesias B."/>
            <person name="Unosson C."/>
            <person name="Inganas E."/>
            <person name="Ohlen M."/>
            <person name="Cardew S."/>
            <person name="Jensie-Markopoulos S."/>
            <person name="Salva-Serra F."/>
            <person name="Jaen-Luchoro D."/>
            <person name="Karlsson R."/>
            <person name="Svensson-Stadler L."/>
            <person name="Chun J."/>
            <person name="Moore E."/>
        </authorList>
    </citation>
    <scope>NUCLEOTIDE SEQUENCE [LARGE SCALE GENOMIC DNA]</scope>
    <source>
        <strain evidence="1 2">CCUG 48643</strain>
    </source>
</reference>
<dbReference type="InterPro" id="IPR025293">
    <property type="entry name" value="YfiR/HmsC-like"/>
</dbReference>
<sequence>MLDAQPSESFRVSLLHFPYSPLSLHRAAGFQPYEVKAVYLFRIANFIQWNDENLMDTVHFCVLGNQKINDALVSITNQKTLRSLPIQVHQTLTPQCNITYLSDVNGQLNKQTYSPNMVTISDDDDFTQRGGVIELMHVDNKLKPKINLTNAKKGNYIIGSNLLRISVVEGK</sequence>
<organism evidence="1 2">
    <name type="scientific">Vibrio chagasii</name>
    <dbReference type="NCBI Taxonomy" id="170679"/>
    <lineage>
        <taxon>Bacteria</taxon>
        <taxon>Pseudomonadati</taxon>
        <taxon>Pseudomonadota</taxon>
        <taxon>Gammaproteobacteria</taxon>
        <taxon>Vibrionales</taxon>
        <taxon>Vibrionaceae</taxon>
        <taxon>Vibrio</taxon>
    </lineage>
</organism>
<name>A0A7V7TG13_9VIBR</name>
<comment type="caution">
    <text evidence="1">The sequence shown here is derived from an EMBL/GenBank/DDBJ whole genome shotgun (WGS) entry which is preliminary data.</text>
</comment>
<evidence type="ECO:0000313" key="2">
    <source>
        <dbReference type="Proteomes" id="UP000423756"/>
    </source>
</evidence>
<dbReference type="Proteomes" id="UP000423756">
    <property type="component" value="Unassembled WGS sequence"/>
</dbReference>
<dbReference type="AlphaFoldDB" id="A0A7V7TG13"/>
<dbReference type="Pfam" id="PF13689">
    <property type="entry name" value="DUF4154"/>
    <property type="match status" value="1"/>
</dbReference>
<protein>
    <submittedName>
        <fullName evidence="1">DUF4154 domain-containing protein</fullName>
    </submittedName>
</protein>
<evidence type="ECO:0000313" key="1">
    <source>
        <dbReference type="EMBL" id="KAB0479130.1"/>
    </source>
</evidence>
<gene>
    <name evidence="1" type="ORF">F7Q91_13900</name>
</gene>